<dbReference type="EMBL" id="CAACYH010000004">
    <property type="protein sequence ID" value="VFB13568.1"/>
    <property type="molecule type" value="Genomic_DNA"/>
</dbReference>
<dbReference type="Gene3D" id="1.25.40.10">
    <property type="entry name" value="Tetratricopeptide repeat domain"/>
    <property type="match status" value="3"/>
</dbReference>
<dbReference type="PANTHER" id="PTHR12558">
    <property type="entry name" value="CELL DIVISION CYCLE 16,23,27"/>
    <property type="match status" value="1"/>
</dbReference>
<feature type="repeat" description="TPR" evidence="1">
    <location>
        <begin position="94"/>
        <end position="127"/>
    </location>
</feature>
<feature type="repeat" description="TPR" evidence="1">
    <location>
        <begin position="128"/>
        <end position="161"/>
    </location>
</feature>
<evidence type="ECO:0000313" key="3">
    <source>
        <dbReference type="EMBL" id="VFB13568.1"/>
    </source>
</evidence>
<keyword evidence="1" id="KW-0802">TPR repeat</keyword>
<dbReference type="SUPFAM" id="SSF81901">
    <property type="entry name" value="HCP-like"/>
    <property type="match status" value="1"/>
</dbReference>
<dbReference type="SMART" id="SM00028">
    <property type="entry name" value="TPR"/>
    <property type="match status" value="5"/>
</dbReference>
<dbReference type="InterPro" id="IPR011990">
    <property type="entry name" value="TPR-like_helical_dom_sf"/>
</dbReference>
<keyword evidence="2" id="KW-0812">Transmembrane</keyword>
<protein>
    <submittedName>
        <fullName evidence="3">Tetratricopeptide repeat protein</fullName>
    </submittedName>
</protein>
<dbReference type="RefSeq" id="WP_165483490.1">
    <property type="nucleotide sequence ID" value="NZ_CAACYH010000004.1"/>
</dbReference>
<evidence type="ECO:0000256" key="2">
    <source>
        <dbReference type="SAM" id="Phobius"/>
    </source>
</evidence>
<dbReference type="Proteomes" id="UP000396835">
    <property type="component" value="Unassembled WGS sequence"/>
</dbReference>
<dbReference type="Pfam" id="PF13414">
    <property type="entry name" value="TPR_11"/>
    <property type="match status" value="1"/>
</dbReference>
<gene>
    <name evidence="3" type="ORF">NCTC7812_01095</name>
</gene>
<proteinExistence type="predicted"/>
<sequence>MKRIFNILHYCNLASFLVVISVTLMVIWADNKNKVACNIKDENKAISICQQAININSSNPLYHANLGILYARQKDINNAIKHFQKACIQNPQDANFYFNMGLLYQMQRKVDKALMFLEKAKNIEPYNPMFLIFLGLLHENKGNIKEAKKMYVEAISHNPSILDSRFYSDLKLRNKLCSIIILKEAQEKLEQTTLHENPILLANLGKILQVRENLRKADSVLKKALLSLPNLNRPYLYLGQIASLRNDSLEAKKYYDKAVLLDPYDVSAIWHQAKMEKQDYKKRRLYDFVLHLLKYRTSSRYDRNIGIYKTASLGKTEICANIGKYIQPQIGEEEILRFMKENGVSEKPAIE</sequence>
<feature type="repeat" description="TPR" evidence="1">
    <location>
        <begin position="60"/>
        <end position="93"/>
    </location>
</feature>
<dbReference type="PANTHER" id="PTHR12558:SF13">
    <property type="entry name" value="CELL DIVISION CYCLE PROTEIN 27 HOMOLOG"/>
    <property type="match status" value="1"/>
</dbReference>
<name>A0A449I2F2_9BACE</name>
<dbReference type="AlphaFoldDB" id="A0A449I2F2"/>
<keyword evidence="2" id="KW-1133">Transmembrane helix</keyword>
<dbReference type="Pfam" id="PF13181">
    <property type="entry name" value="TPR_8"/>
    <property type="match status" value="2"/>
</dbReference>
<evidence type="ECO:0000256" key="1">
    <source>
        <dbReference type="PROSITE-ProRule" id="PRU00339"/>
    </source>
</evidence>
<dbReference type="PROSITE" id="PS50005">
    <property type="entry name" value="TPR"/>
    <property type="match status" value="4"/>
</dbReference>
<dbReference type="InterPro" id="IPR019734">
    <property type="entry name" value="TPR_rpt"/>
</dbReference>
<feature type="transmembrane region" description="Helical" evidence="2">
    <location>
        <begin position="7"/>
        <end position="29"/>
    </location>
</feature>
<evidence type="ECO:0000313" key="4">
    <source>
        <dbReference type="Proteomes" id="UP000396835"/>
    </source>
</evidence>
<organism evidence="3 4">
    <name type="scientific">Prevotella heparinolytica</name>
    <dbReference type="NCBI Taxonomy" id="28113"/>
    <lineage>
        <taxon>Bacteria</taxon>
        <taxon>Pseudomonadati</taxon>
        <taxon>Bacteroidota</taxon>
        <taxon>Bacteroidia</taxon>
        <taxon>Bacteroidales</taxon>
        <taxon>Bacteroidaceae</taxon>
        <taxon>Bacteroides</taxon>
    </lineage>
</organism>
<accession>A0A449I2F2</accession>
<keyword evidence="2" id="KW-0472">Membrane</keyword>
<reference evidence="3 4" key="1">
    <citation type="submission" date="2019-02" db="EMBL/GenBank/DDBJ databases">
        <authorList>
            <consortium name="Pathogen Informatics"/>
        </authorList>
    </citation>
    <scope>NUCLEOTIDE SEQUENCE [LARGE SCALE GENOMIC DNA]</scope>
    <source>
        <strain evidence="3 4">3012STDY7078512</strain>
    </source>
</reference>
<feature type="repeat" description="TPR" evidence="1">
    <location>
        <begin position="232"/>
        <end position="265"/>
    </location>
</feature>